<evidence type="ECO:0000313" key="1">
    <source>
        <dbReference type="EMBL" id="GGS32714.1"/>
    </source>
</evidence>
<keyword evidence="2" id="KW-1185">Reference proteome</keyword>
<comment type="caution">
    <text evidence="1">The sequence shown here is derived from an EMBL/GenBank/DDBJ whole genome shotgun (WGS) entry which is preliminary data.</text>
</comment>
<name>A0ABQ2SKI6_9DEIO</name>
<proteinExistence type="predicted"/>
<accession>A0ABQ2SKI6</accession>
<sequence length="115" mass="12108">MVTPPAVQAYLRRATRLLPPTAARRVRAELHGNLHQSMLDARLRGLNEPDAWTAALTEAGPALPAALHLARTHTLGLALRWLLAAGLLGGAAYAIQGTHPAAPTTTTTPTTQAQP</sequence>
<dbReference type="Proteomes" id="UP000620633">
    <property type="component" value="Unassembled WGS sequence"/>
</dbReference>
<gene>
    <name evidence="1" type="ORF">GCM10008961_25470</name>
</gene>
<dbReference type="EMBL" id="BMQO01000013">
    <property type="protein sequence ID" value="GGS32714.1"/>
    <property type="molecule type" value="Genomic_DNA"/>
</dbReference>
<protein>
    <submittedName>
        <fullName evidence="1">Uncharacterized protein</fullName>
    </submittedName>
</protein>
<evidence type="ECO:0000313" key="2">
    <source>
        <dbReference type="Proteomes" id="UP000620633"/>
    </source>
</evidence>
<reference evidence="2" key="1">
    <citation type="journal article" date="2019" name="Int. J. Syst. Evol. Microbiol.">
        <title>The Global Catalogue of Microorganisms (GCM) 10K type strain sequencing project: providing services to taxonomists for standard genome sequencing and annotation.</title>
        <authorList>
            <consortium name="The Broad Institute Genomics Platform"/>
            <consortium name="The Broad Institute Genome Sequencing Center for Infectious Disease"/>
            <person name="Wu L."/>
            <person name="Ma J."/>
        </authorList>
    </citation>
    <scope>NUCLEOTIDE SEQUENCE [LARGE SCALE GENOMIC DNA]</scope>
    <source>
        <strain evidence="2">JCM 31406</strain>
    </source>
</reference>
<organism evidence="1 2">
    <name type="scientific">Deinococcus knuensis</name>
    <dbReference type="NCBI Taxonomy" id="1837380"/>
    <lineage>
        <taxon>Bacteria</taxon>
        <taxon>Thermotogati</taxon>
        <taxon>Deinococcota</taxon>
        <taxon>Deinococci</taxon>
        <taxon>Deinococcales</taxon>
        <taxon>Deinococcaceae</taxon>
        <taxon>Deinococcus</taxon>
    </lineage>
</organism>